<sequence>MSAAEAKETEQPGAAPRALDALRHTNFRRYYLATLTNVVGSMMTPVALAFAVLHVSNRASSLGLVMAAEMGANVLCVMLGGVVADRMNRRVLLQGTRVVNVVVLSIFALTLFTDTATVPLLALLGAATGAASAFAMPASMGIVQQIVPTSLLQQANALMSLTRNGTQLIGPVLGALLVAAGGPAWSFVFDAGLTVVSVLLLLGVRLPPAEASGESMLRDLRAGWSEFSSRTWLWVVVAAASLANAIQVGAMAVLGPTIAKNDPRLGIPGWGWALAAESAGMLLMGLALLRVRITRPLRFGVLGISTVAVPLYFLGADPRPQLLVPLFVISGAGMELFNAGWMLAMMERIPPKVFSRVTSYDMLGSYMALPAGTLIFGWLAAVYSPQQVLQIAGPMFGVVCLATLLARDVRSMGRMTAPAAADGIPQTTP</sequence>
<evidence type="ECO:0000256" key="5">
    <source>
        <dbReference type="ARBA" id="ARBA00023136"/>
    </source>
</evidence>
<dbReference type="InterPro" id="IPR036259">
    <property type="entry name" value="MFS_trans_sf"/>
</dbReference>
<accession>A0A967B2H2</accession>
<dbReference type="PANTHER" id="PTHR23513:SF11">
    <property type="entry name" value="STAPHYLOFERRIN A TRANSPORTER"/>
    <property type="match status" value="1"/>
</dbReference>
<comment type="caution">
    <text evidence="7">The sequence shown here is derived from an EMBL/GenBank/DDBJ whole genome shotgun (WGS) entry which is preliminary data.</text>
</comment>
<name>A0A967B2H2_9MICO</name>
<dbReference type="GO" id="GO:0005886">
    <property type="term" value="C:plasma membrane"/>
    <property type="evidence" value="ECO:0007669"/>
    <property type="project" value="UniProtKB-SubCell"/>
</dbReference>
<dbReference type="AlphaFoldDB" id="A0A967B2H2"/>
<proteinExistence type="predicted"/>
<feature type="transmembrane region" description="Helical" evidence="6">
    <location>
        <begin position="363"/>
        <end position="381"/>
    </location>
</feature>
<keyword evidence="3 6" id="KW-0812">Transmembrane</keyword>
<dbReference type="GO" id="GO:0022857">
    <property type="term" value="F:transmembrane transporter activity"/>
    <property type="evidence" value="ECO:0007669"/>
    <property type="project" value="InterPro"/>
</dbReference>
<dbReference type="RefSeq" id="WP_166197432.1">
    <property type="nucleotide sequence ID" value="NZ_JAAOIV010000010.1"/>
</dbReference>
<dbReference type="InterPro" id="IPR011701">
    <property type="entry name" value="MFS"/>
</dbReference>
<evidence type="ECO:0000313" key="8">
    <source>
        <dbReference type="Proteomes" id="UP000744769"/>
    </source>
</evidence>
<feature type="transmembrane region" description="Helical" evidence="6">
    <location>
        <begin position="61"/>
        <end position="84"/>
    </location>
</feature>
<protein>
    <submittedName>
        <fullName evidence="7">MFS transporter</fullName>
    </submittedName>
</protein>
<gene>
    <name evidence="7" type="ORF">G9U51_13385</name>
</gene>
<dbReference type="Proteomes" id="UP000744769">
    <property type="component" value="Unassembled WGS sequence"/>
</dbReference>
<evidence type="ECO:0000256" key="1">
    <source>
        <dbReference type="ARBA" id="ARBA00004651"/>
    </source>
</evidence>
<feature type="transmembrane region" description="Helical" evidence="6">
    <location>
        <begin position="387"/>
        <end position="406"/>
    </location>
</feature>
<evidence type="ECO:0000256" key="3">
    <source>
        <dbReference type="ARBA" id="ARBA00022692"/>
    </source>
</evidence>
<reference evidence="7" key="1">
    <citation type="submission" date="2020-03" db="EMBL/GenBank/DDBJ databases">
        <title>Draft sequencing of Calidifontibacter sp. DB0510.</title>
        <authorList>
            <person name="Kim D.-U."/>
        </authorList>
    </citation>
    <scope>NUCLEOTIDE SEQUENCE</scope>
    <source>
        <strain evidence="7">DB0510</strain>
    </source>
</reference>
<dbReference type="PANTHER" id="PTHR23513">
    <property type="entry name" value="INTEGRAL MEMBRANE EFFLUX PROTEIN-RELATED"/>
    <property type="match status" value="1"/>
</dbReference>
<feature type="transmembrane region" description="Helical" evidence="6">
    <location>
        <begin position="30"/>
        <end position="55"/>
    </location>
</feature>
<feature type="transmembrane region" description="Helical" evidence="6">
    <location>
        <begin position="91"/>
        <end position="112"/>
    </location>
</feature>
<feature type="transmembrane region" description="Helical" evidence="6">
    <location>
        <begin position="168"/>
        <end position="185"/>
    </location>
</feature>
<keyword evidence="2" id="KW-1003">Cell membrane</keyword>
<evidence type="ECO:0000256" key="6">
    <source>
        <dbReference type="SAM" id="Phobius"/>
    </source>
</evidence>
<feature type="transmembrane region" description="Helical" evidence="6">
    <location>
        <begin position="296"/>
        <end position="316"/>
    </location>
</feature>
<dbReference type="SUPFAM" id="SSF103473">
    <property type="entry name" value="MFS general substrate transporter"/>
    <property type="match status" value="1"/>
</dbReference>
<dbReference type="EMBL" id="JAAOIV010000010">
    <property type="protein sequence ID" value="NHN56769.1"/>
    <property type="molecule type" value="Genomic_DNA"/>
</dbReference>
<dbReference type="Pfam" id="PF07690">
    <property type="entry name" value="MFS_1"/>
    <property type="match status" value="1"/>
</dbReference>
<evidence type="ECO:0000313" key="7">
    <source>
        <dbReference type="EMBL" id="NHN56769.1"/>
    </source>
</evidence>
<organism evidence="7 8">
    <name type="scientific">Metallococcus carri</name>
    <dbReference type="NCBI Taxonomy" id="1656884"/>
    <lineage>
        <taxon>Bacteria</taxon>
        <taxon>Bacillati</taxon>
        <taxon>Actinomycetota</taxon>
        <taxon>Actinomycetes</taxon>
        <taxon>Micrococcales</taxon>
        <taxon>Dermacoccaceae</taxon>
        <taxon>Metallococcus</taxon>
    </lineage>
</organism>
<feature type="transmembrane region" description="Helical" evidence="6">
    <location>
        <begin position="322"/>
        <end position="343"/>
    </location>
</feature>
<feature type="transmembrane region" description="Helical" evidence="6">
    <location>
        <begin position="270"/>
        <end position="289"/>
    </location>
</feature>
<feature type="transmembrane region" description="Helical" evidence="6">
    <location>
        <begin position="232"/>
        <end position="258"/>
    </location>
</feature>
<dbReference type="CDD" id="cd06173">
    <property type="entry name" value="MFS_MefA_like"/>
    <property type="match status" value="1"/>
</dbReference>
<evidence type="ECO:0000256" key="2">
    <source>
        <dbReference type="ARBA" id="ARBA00022475"/>
    </source>
</evidence>
<evidence type="ECO:0000256" key="4">
    <source>
        <dbReference type="ARBA" id="ARBA00022989"/>
    </source>
</evidence>
<keyword evidence="4 6" id="KW-1133">Transmembrane helix</keyword>
<keyword evidence="8" id="KW-1185">Reference proteome</keyword>
<keyword evidence="5 6" id="KW-0472">Membrane</keyword>
<dbReference type="Gene3D" id="1.20.1250.20">
    <property type="entry name" value="MFS general substrate transporter like domains"/>
    <property type="match status" value="1"/>
</dbReference>
<comment type="subcellular location">
    <subcellularLocation>
        <location evidence="1">Cell membrane</location>
        <topology evidence="1">Multi-pass membrane protein</topology>
    </subcellularLocation>
</comment>